<protein>
    <submittedName>
        <fullName evidence="4">C4-type zinc ribbon domain-containing protein</fullName>
    </submittedName>
</protein>
<dbReference type="InterPro" id="IPR056003">
    <property type="entry name" value="CT398_CC_hairpin"/>
</dbReference>
<dbReference type="Gene3D" id="1.10.287.1490">
    <property type="match status" value="1"/>
</dbReference>
<reference evidence="5" key="1">
    <citation type="journal article" date="2019" name="Int. J. Syst. Evol. Microbiol.">
        <title>The Global Catalogue of Microorganisms (GCM) 10K type strain sequencing project: providing services to taxonomists for standard genome sequencing and annotation.</title>
        <authorList>
            <consortium name="The Broad Institute Genomics Platform"/>
            <consortium name="The Broad Institute Genome Sequencing Center for Infectious Disease"/>
            <person name="Wu L."/>
            <person name="Ma J."/>
        </authorList>
    </citation>
    <scope>NUCLEOTIDE SEQUENCE [LARGE SCALE GENOMIC DNA]</scope>
    <source>
        <strain evidence="5">JCM 17975</strain>
    </source>
</reference>
<dbReference type="InterPro" id="IPR052376">
    <property type="entry name" value="Oxidative_Scav/Glycosyltrans"/>
</dbReference>
<gene>
    <name evidence="4" type="ORF">GCM10023198_25020</name>
</gene>
<feature type="coiled-coil region" evidence="1">
    <location>
        <begin position="125"/>
        <end position="152"/>
    </location>
</feature>
<feature type="coiled-coil region" evidence="1">
    <location>
        <begin position="45"/>
        <end position="86"/>
    </location>
</feature>
<comment type="caution">
    <text evidence="4">The sequence shown here is derived from an EMBL/GenBank/DDBJ whole genome shotgun (WGS) entry which is preliminary data.</text>
</comment>
<dbReference type="InterPro" id="IPR003743">
    <property type="entry name" value="Zf-RING_7"/>
</dbReference>
<evidence type="ECO:0000313" key="4">
    <source>
        <dbReference type="EMBL" id="GAA4702752.1"/>
    </source>
</evidence>
<organism evidence="4 5">
    <name type="scientific">Promicromonospora umidemergens</name>
    <dbReference type="NCBI Taxonomy" id="629679"/>
    <lineage>
        <taxon>Bacteria</taxon>
        <taxon>Bacillati</taxon>
        <taxon>Actinomycetota</taxon>
        <taxon>Actinomycetes</taxon>
        <taxon>Micrococcales</taxon>
        <taxon>Promicromonosporaceae</taxon>
        <taxon>Promicromonospora</taxon>
    </lineage>
</organism>
<dbReference type="PANTHER" id="PTHR39082:SF1">
    <property type="entry name" value="SCAVENGER RECEPTOR CLASS A MEMBER 3"/>
    <property type="match status" value="1"/>
</dbReference>
<sequence length="252" mass="27113">MATAPPEDQRRLLEVQALDTRAQQLAHQRKTLPALTTLTELDGRIADLRASLVESRTRVADLKRELTKAESDVEQVRNRAERDQQRLDSGGVSAKDAVALTDELGSLATRQAALEEIELGVMERLEAHEDALAKVEAANGELVAEKTRVEAERDAGWAQIDAQVQAMVSERAKAADGLDTALVTLYEKIRTQRGGTGAAVLNGNRCEGCRMNLPPGDLANIKNAAPDAVVRCEECSRILVRVSGVKTGAAAG</sequence>
<dbReference type="EMBL" id="BAABHM010000011">
    <property type="protein sequence ID" value="GAA4702752.1"/>
    <property type="molecule type" value="Genomic_DNA"/>
</dbReference>
<name>A0ABP8X8R3_9MICO</name>
<dbReference type="Proteomes" id="UP001500843">
    <property type="component" value="Unassembled WGS sequence"/>
</dbReference>
<accession>A0ABP8X8R3</accession>
<dbReference type="Pfam" id="PF02591">
    <property type="entry name" value="Zn_ribbon_9"/>
    <property type="match status" value="1"/>
</dbReference>
<dbReference type="PANTHER" id="PTHR39082">
    <property type="entry name" value="PHOSPHOLIPASE C-BETA-2-RELATED"/>
    <property type="match status" value="1"/>
</dbReference>
<keyword evidence="1" id="KW-0175">Coiled coil</keyword>
<keyword evidence="5" id="KW-1185">Reference proteome</keyword>
<evidence type="ECO:0000259" key="3">
    <source>
        <dbReference type="Pfam" id="PF24481"/>
    </source>
</evidence>
<evidence type="ECO:0000259" key="2">
    <source>
        <dbReference type="Pfam" id="PF02591"/>
    </source>
</evidence>
<dbReference type="Pfam" id="PF24481">
    <property type="entry name" value="CT398_CC"/>
    <property type="match status" value="1"/>
</dbReference>
<evidence type="ECO:0000256" key="1">
    <source>
        <dbReference type="SAM" id="Coils"/>
    </source>
</evidence>
<dbReference type="RefSeq" id="WP_253867496.1">
    <property type="nucleotide sequence ID" value="NZ_BAABHM010000011.1"/>
</dbReference>
<feature type="domain" description="C4-type zinc ribbon" evidence="2">
    <location>
        <begin position="205"/>
        <end position="239"/>
    </location>
</feature>
<proteinExistence type="predicted"/>
<evidence type="ECO:0000313" key="5">
    <source>
        <dbReference type="Proteomes" id="UP001500843"/>
    </source>
</evidence>
<feature type="domain" description="CT398-like coiled coil hairpin" evidence="3">
    <location>
        <begin position="15"/>
        <end position="194"/>
    </location>
</feature>